<dbReference type="InterPro" id="IPR011650">
    <property type="entry name" value="Peptidase_M20_dimer"/>
</dbReference>
<name>A0ABR3XYK5_9EURO</name>
<protein>
    <recommendedName>
        <fullName evidence="6">Peptidase M20 dimerisation domain-containing protein</fullName>
    </recommendedName>
</protein>
<gene>
    <name evidence="7" type="ORF">Plec18167_003633</name>
</gene>
<dbReference type="Pfam" id="PF01546">
    <property type="entry name" value="Peptidase_M20"/>
    <property type="match status" value="1"/>
</dbReference>
<keyword evidence="2" id="KW-0645">Protease</keyword>
<evidence type="ECO:0000256" key="3">
    <source>
        <dbReference type="ARBA" id="ARBA00022723"/>
    </source>
</evidence>
<sequence length="442" mass="48876">MLSLLNVLVGLLSAIEDLLEQSFSPRRTIVLAFGFDEETGGTRGAKELGKALLDQWGSNSFILVLDEGGMGVQTAGEVLYALPGVAEKGYHDVQLTLDVTGGHSSKPPPHTGIGIASAMVVALENSPYVPRLTQTNSFRRVLECKAKYSPDMMPSWLKDALRSGEEENIAKRLAEEEGDDRWLMQTSQAVDIISGGIKVNALPEQVQVTVNHRIAPHESIEFVNNHMENVLIPLAKHYGMKIIKPGDAYTSNLTAMGETGTLTIDYPQSLVVAPISPTNNTVWELFGGTLRHVFESTESANERTVVPVGDIMTGNTDTQRYWDLTRNIYRYSPAREGTRLNAHAIDERMEITSHVEGMRVYYGQLYFLCKTNECLLSWQILSAISTPGMQNERLSLMARPSSSAPHLSHLSSVQKLLTIKYSQGNFEYFLAYRTGFCSSHFG</sequence>
<accession>A0ABR3XYK5</accession>
<dbReference type="Proteomes" id="UP001583193">
    <property type="component" value="Unassembled WGS sequence"/>
</dbReference>
<evidence type="ECO:0000259" key="6">
    <source>
        <dbReference type="Pfam" id="PF07687"/>
    </source>
</evidence>
<keyword evidence="3" id="KW-0479">Metal-binding</keyword>
<keyword evidence="4" id="KW-0378">Hydrolase</keyword>
<organism evidence="7 8">
    <name type="scientific">Paecilomyces lecythidis</name>
    <dbReference type="NCBI Taxonomy" id="3004212"/>
    <lineage>
        <taxon>Eukaryota</taxon>
        <taxon>Fungi</taxon>
        <taxon>Dikarya</taxon>
        <taxon>Ascomycota</taxon>
        <taxon>Pezizomycotina</taxon>
        <taxon>Eurotiomycetes</taxon>
        <taxon>Eurotiomycetidae</taxon>
        <taxon>Eurotiales</taxon>
        <taxon>Thermoascaceae</taxon>
        <taxon>Paecilomyces</taxon>
    </lineage>
</organism>
<dbReference type="SUPFAM" id="SSF55031">
    <property type="entry name" value="Bacterial exopeptidase dimerisation domain"/>
    <property type="match status" value="1"/>
</dbReference>
<dbReference type="InterPro" id="IPR047177">
    <property type="entry name" value="Pept_M20A"/>
</dbReference>
<dbReference type="Gene3D" id="3.40.630.10">
    <property type="entry name" value="Zn peptidases"/>
    <property type="match status" value="1"/>
</dbReference>
<dbReference type="InterPro" id="IPR036264">
    <property type="entry name" value="Bact_exopeptidase_dim_dom"/>
</dbReference>
<comment type="similarity">
    <text evidence="1">Belongs to the peptidase M20A family.</text>
</comment>
<dbReference type="Gene3D" id="3.30.70.360">
    <property type="match status" value="1"/>
</dbReference>
<dbReference type="InterPro" id="IPR002933">
    <property type="entry name" value="Peptidase_M20"/>
</dbReference>
<keyword evidence="5" id="KW-0862">Zinc</keyword>
<comment type="caution">
    <text evidence="7">The sequence shown here is derived from an EMBL/GenBank/DDBJ whole genome shotgun (WGS) entry which is preliminary data.</text>
</comment>
<reference evidence="7 8" key="1">
    <citation type="journal article" date="2024" name="IMA Fungus">
        <title>IMA Genome - F19 : A genome assembly and annotation guide to empower mycologists, including annotated draft genome sequences of Ceratocystis pirilliformis, Diaporthe australafricana, Fusarium ophioides, Paecilomyces lecythidis, and Sporothrix stenoceras.</title>
        <authorList>
            <person name="Aylward J."/>
            <person name="Wilson A.M."/>
            <person name="Visagie C.M."/>
            <person name="Spraker J."/>
            <person name="Barnes I."/>
            <person name="Buitendag C."/>
            <person name="Ceriani C."/>
            <person name="Del Mar Angel L."/>
            <person name="du Plessis D."/>
            <person name="Fuchs T."/>
            <person name="Gasser K."/>
            <person name="Kramer D."/>
            <person name="Li W."/>
            <person name="Munsamy K."/>
            <person name="Piso A."/>
            <person name="Price J.L."/>
            <person name="Sonnekus B."/>
            <person name="Thomas C."/>
            <person name="van der Nest A."/>
            <person name="van Dijk A."/>
            <person name="van Heerden A."/>
            <person name="van Vuuren N."/>
            <person name="Yilmaz N."/>
            <person name="Duong T.A."/>
            <person name="van der Merwe N.A."/>
            <person name="Wingfield M.J."/>
            <person name="Wingfield B.D."/>
        </authorList>
    </citation>
    <scope>NUCLEOTIDE SEQUENCE [LARGE SCALE GENOMIC DNA]</scope>
    <source>
        <strain evidence="7 8">CMW 18167</strain>
    </source>
</reference>
<proteinExistence type="inferred from homology"/>
<feature type="domain" description="Peptidase M20 dimerisation" evidence="6">
    <location>
        <begin position="86"/>
        <end position="237"/>
    </location>
</feature>
<evidence type="ECO:0000256" key="5">
    <source>
        <dbReference type="ARBA" id="ARBA00022833"/>
    </source>
</evidence>
<dbReference type="Pfam" id="PF07687">
    <property type="entry name" value="M20_dimer"/>
    <property type="match status" value="1"/>
</dbReference>
<evidence type="ECO:0000256" key="4">
    <source>
        <dbReference type="ARBA" id="ARBA00022801"/>
    </source>
</evidence>
<dbReference type="SUPFAM" id="SSF53187">
    <property type="entry name" value="Zn-dependent exopeptidases"/>
    <property type="match status" value="1"/>
</dbReference>
<dbReference type="EMBL" id="JAVDPF010000008">
    <property type="protein sequence ID" value="KAL1881091.1"/>
    <property type="molecule type" value="Genomic_DNA"/>
</dbReference>
<evidence type="ECO:0000313" key="8">
    <source>
        <dbReference type="Proteomes" id="UP001583193"/>
    </source>
</evidence>
<dbReference type="Gene3D" id="1.10.150.900">
    <property type="match status" value="1"/>
</dbReference>
<evidence type="ECO:0000313" key="7">
    <source>
        <dbReference type="EMBL" id="KAL1881091.1"/>
    </source>
</evidence>
<evidence type="ECO:0000256" key="2">
    <source>
        <dbReference type="ARBA" id="ARBA00022670"/>
    </source>
</evidence>
<dbReference type="PANTHER" id="PTHR45962">
    <property type="entry name" value="N-FATTY-ACYL-AMINO ACID SYNTHASE/HYDROLASE PM20D1"/>
    <property type="match status" value="1"/>
</dbReference>
<dbReference type="PANTHER" id="PTHR45962:SF1">
    <property type="entry name" value="N-FATTY-ACYL-AMINO ACID SYNTHASE_HYDROLASE PM20D1"/>
    <property type="match status" value="1"/>
</dbReference>
<keyword evidence="8" id="KW-1185">Reference proteome</keyword>
<evidence type="ECO:0000256" key="1">
    <source>
        <dbReference type="ARBA" id="ARBA00006247"/>
    </source>
</evidence>